<comment type="caution">
    <text evidence="1">The sequence shown here is derived from an EMBL/GenBank/DDBJ whole genome shotgun (WGS) entry which is preliminary data.</text>
</comment>
<protein>
    <submittedName>
        <fullName evidence="1">Uncharacterized protein</fullName>
    </submittedName>
</protein>
<dbReference type="EMBL" id="SJPY01000020">
    <property type="protein sequence ID" value="TWU32447.1"/>
    <property type="molecule type" value="Genomic_DNA"/>
</dbReference>
<dbReference type="RefSeq" id="WP_197172520.1">
    <property type="nucleotide sequence ID" value="NZ_SJPY01000020.1"/>
</dbReference>
<evidence type="ECO:0000313" key="2">
    <source>
        <dbReference type="Proteomes" id="UP000315471"/>
    </source>
</evidence>
<dbReference type="Proteomes" id="UP000315471">
    <property type="component" value="Unassembled WGS sequence"/>
</dbReference>
<organism evidence="1 2">
    <name type="scientific">Novipirellula aureliae</name>
    <dbReference type="NCBI Taxonomy" id="2527966"/>
    <lineage>
        <taxon>Bacteria</taxon>
        <taxon>Pseudomonadati</taxon>
        <taxon>Planctomycetota</taxon>
        <taxon>Planctomycetia</taxon>
        <taxon>Pirellulales</taxon>
        <taxon>Pirellulaceae</taxon>
        <taxon>Novipirellula</taxon>
    </lineage>
</organism>
<name>A0A5C6D9R7_9BACT</name>
<reference evidence="1 2" key="1">
    <citation type="submission" date="2019-02" db="EMBL/GenBank/DDBJ databases">
        <title>Deep-cultivation of Planctomycetes and their phenomic and genomic characterization uncovers novel biology.</title>
        <authorList>
            <person name="Wiegand S."/>
            <person name="Jogler M."/>
            <person name="Boedeker C."/>
            <person name="Pinto D."/>
            <person name="Vollmers J."/>
            <person name="Rivas-Marin E."/>
            <person name="Kohn T."/>
            <person name="Peeters S.H."/>
            <person name="Heuer A."/>
            <person name="Rast P."/>
            <person name="Oberbeckmann S."/>
            <person name="Bunk B."/>
            <person name="Jeske O."/>
            <person name="Meyerdierks A."/>
            <person name="Storesund J.E."/>
            <person name="Kallscheuer N."/>
            <person name="Luecker S."/>
            <person name="Lage O.M."/>
            <person name="Pohl T."/>
            <person name="Merkel B.J."/>
            <person name="Hornburger P."/>
            <person name="Mueller R.-W."/>
            <person name="Bruemmer F."/>
            <person name="Labrenz M."/>
            <person name="Spormann A.M."/>
            <person name="Op Den Camp H."/>
            <person name="Overmann J."/>
            <person name="Amann R."/>
            <person name="Jetten M.S.M."/>
            <person name="Mascher T."/>
            <person name="Medema M.H."/>
            <person name="Devos D.P."/>
            <person name="Kaster A.-K."/>
            <person name="Ovreas L."/>
            <person name="Rohde M."/>
            <person name="Galperin M.Y."/>
            <person name="Jogler C."/>
        </authorList>
    </citation>
    <scope>NUCLEOTIDE SEQUENCE [LARGE SCALE GENOMIC DNA]</scope>
    <source>
        <strain evidence="1 2">Q31b</strain>
    </source>
</reference>
<gene>
    <name evidence="1" type="ORF">Q31b_58350</name>
</gene>
<proteinExistence type="predicted"/>
<accession>A0A5C6D9R7</accession>
<keyword evidence="2" id="KW-1185">Reference proteome</keyword>
<sequence>MMNSGEPVQPSKSYTRVVELSHCKDQKFEYIVASQLSLHATLGYRKVVFGPTETPFTSSDGKQKVMPGMPPHLVEELKDIVDRKFDGFGMHHVLVGSATEKWPTFELLVLVDSPIGYLYWEFIVCRNEVVAILRDVSEDFRQQMLGTARV</sequence>
<dbReference type="AlphaFoldDB" id="A0A5C6D9R7"/>
<evidence type="ECO:0000313" key="1">
    <source>
        <dbReference type="EMBL" id="TWU32447.1"/>
    </source>
</evidence>